<name>A0ABT2I1Z3_9SPHN</name>
<dbReference type="SMART" id="SM00267">
    <property type="entry name" value="GGDEF"/>
    <property type="match status" value="1"/>
</dbReference>
<dbReference type="SUPFAM" id="SSF141868">
    <property type="entry name" value="EAL domain-like"/>
    <property type="match status" value="1"/>
</dbReference>
<dbReference type="InterPro" id="IPR043128">
    <property type="entry name" value="Rev_trsase/Diguanyl_cyclase"/>
</dbReference>
<dbReference type="InterPro" id="IPR029787">
    <property type="entry name" value="Nucleotide_cyclase"/>
</dbReference>
<dbReference type="Pfam" id="PF00563">
    <property type="entry name" value="EAL"/>
    <property type="match status" value="1"/>
</dbReference>
<evidence type="ECO:0000259" key="3">
    <source>
        <dbReference type="PROSITE" id="PS50887"/>
    </source>
</evidence>
<accession>A0ABT2I1Z3</accession>
<protein>
    <submittedName>
        <fullName evidence="4">EAL domain-containing protein</fullName>
    </submittedName>
</protein>
<evidence type="ECO:0000313" key="4">
    <source>
        <dbReference type="EMBL" id="MCT2398820.1"/>
    </source>
</evidence>
<dbReference type="PROSITE" id="PS50887">
    <property type="entry name" value="GGDEF"/>
    <property type="match status" value="1"/>
</dbReference>
<dbReference type="InterPro" id="IPR035919">
    <property type="entry name" value="EAL_sf"/>
</dbReference>
<dbReference type="NCBIfam" id="TIGR00254">
    <property type="entry name" value="GGDEF"/>
    <property type="match status" value="1"/>
</dbReference>
<evidence type="ECO:0000259" key="2">
    <source>
        <dbReference type="PROSITE" id="PS50883"/>
    </source>
</evidence>
<dbReference type="InterPro" id="IPR001633">
    <property type="entry name" value="EAL_dom"/>
</dbReference>
<comment type="caution">
    <text evidence="4">The sequence shown here is derived from an EMBL/GenBank/DDBJ whole genome shotgun (WGS) entry which is preliminary data.</text>
</comment>
<sequence length="735" mass="80706">MANFTPHIVLAALGIAALIVGVLLWADREVDRIARERDNAIVSLVLEQSVERVAHAQETATVWDDAVLRMRQKPLDLDWIDGNLGIWLHDYAGFDEVYILSPSGQPIYAMRNGKRVMPETYIAVEAVADPIVARLRRTKNVVRSTGGDVAMLSPGRADFAILRGRPAVVSVKLIVSQSGKIAQTPGQEDVHVSVVFLDDNFFARLGSQYGLAHARYQIAPSRDLDDASVALRGAGGHTIGYLVWQPFAPGSQVTTVVAPILVLVLLLSIGVIYVLASRLAKRTFDLEESRLQAQHQAMHDGLTGLGNRAMFEMRLDEALARSRRLNTSLALLYVDLDRFKQINDTLGHPAGDALIRQVARRLVAEVRGYDFVSRLGGDEFAILINEPEDRAVIDRICSRIVAQLERPFNVSGSQAYIGASIGVAIAPEDGLDRAELTRKADIALYEAKAEGRSRYVLFTPSMDEDVRLREATDRELRQALADCDAQLRLHYQPIFSTSDGSLTGVEALLRWEHPENGLVTPDAFIRAAEESGLIEVLGQWVLRRAALDARNWPGLRVAVNVSPIQVRSHNFTETVREILAESGLEAERLEIEITETALMAASSEVAASLRELRQMGVACALDDFGTGYSSLSHIRDIAVDRIKIDRSFVQVVNTEAGAALVEAIVGLASANGLRLTAEGVENRDQYAFLGRVGCHEVQGYLFARPVPADQIARMLEEKLCVQPAQQNCDHPAAMI</sequence>
<reference evidence="4" key="1">
    <citation type="submission" date="2022-09" db="EMBL/GenBank/DDBJ databases">
        <title>Novosphingobium sp. Nov., a polycyclic aromatic hydrocarbon-degrading bacterium isolated form mangrove sediments in HongKong.</title>
        <authorList>
            <person name="Hu Z."/>
        </authorList>
    </citation>
    <scope>NUCLEOTIDE SEQUENCE</scope>
    <source>
        <strain evidence="4">HK4-1</strain>
    </source>
</reference>
<dbReference type="InterPro" id="IPR000160">
    <property type="entry name" value="GGDEF_dom"/>
</dbReference>
<dbReference type="Gene3D" id="3.30.70.270">
    <property type="match status" value="1"/>
</dbReference>
<dbReference type="CDD" id="cd01948">
    <property type="entry name" value="EAL"/>
    <property type="match status" value="1"/>
</dbReference>
<dbReference type="SMART" id="SM00052">
    <property type="entry name" value="EAL"/>
    <property type="match status" value="1"/>
</dbReference>
<keyword evidence="1" id="KW-0472">Membrane</keyword>
<dbReference type="InterPro" id="IPR007892">
    <property type="entry name" value="CHASE4"/>
</dbReference>
<dbReference type="Gene3D" id="3.20.20.450">
    <property type="entry name" value="EAL domain"/>
    <property type="match status" value="1"/>
</dbReference>
<feature type="domain" description="GGDEF" evidence="3">
    <location>
        <begin position="327"/>
        <end position="460"/>
    </location>
</feature>
<dbReference type="Proteomes" id="UP001165583">
    <property type="component" value="Unassembled WGS sequence"/>
</dbReference>
<dbReference type="PANTHER" id="PTHR44757">
    <property type="entry name" value="DIGUANYLATE CYCLASE DGCP"/>
    <property type="match status" value="1"/>
</dbReference>
<dbReference type="SUPFAM" id="SSF55073">
    <property type="entry name" value="Nucleotide cyclase"/>
    <property type="match status" value="1"/>
</dbReference>
<dbReference type="CDD" id="cd01949">
    <property type="entry name" value="GGDEF"/>
    <property type="match status" value="1"/>
</dbReference>
<evidence type="ECO:0000256" key="1">
    <source>
        <dbReference type="SAM" id="Phobius"/>
    </source>
</evidence>
<dbReference type="InterPro" id="IPR052155">
    <property type="entry name" value="Biofilm_reg_signaling"/>
</dbReference>
<keyword evidence="1" id="KW-0812">Transmembrane</keyword>
<dbReference type="Pfam" id="PF05228">
    <property type="entry name" value="CHASE4"/>
    <property type="match status" value="1"/>
</dbReference>
<feature type="transmembrane region" description="Helical" evidence="1">
    <location>
        <begin position="256"/>
        <end position="276"/>
    </location>
</feature>
<feature type="transmembrane region" description="Helical" evidence="1">
    <location>
        <begin position="6"/>
        <end position="26"/>
    </location>
</feature>
<dbReference type="RefSeq" id="WP_260044330.1">
    <property type="nucleotide sequence ID" value="NZ_JANZXA010000002.1"/>
</dbReference>
<keyword evidence="1" id="KW-1133">Transmembrane helix</keyword>
<evidence type="ECO:0000313" key="5">
    <source>
        <dbReference type="Proteomes" id="UP001165583"/>
    </source>
</evidence>
<dbReference type="PANTHER" id="PTHR44757:SF4">
    <property type="entry name" value="DIGUANYLATE CYCLASE DGCE-RELATED"/>
    <property type="match status" value="1"/>
</dbReference>
<dbReference type="PROSITE" id="PS50883">
    <property type="entry name" value="EAL"/>
    <property type="match status" value="1"/>
</dbReference>
<dbReference type="EMBL" id="JANZXA010000002">
    <property type="protein sequence ID" value="MCT2398820.1"/>
    <property type="molecule type" value="Genomic_DNA"/>
</dbReference>
<feature type="domain" description="EAL" evidence="2">
    <location>
        <begin position="469"/>
        <end position="719"/>
    </location>
</feature>
<keyword evidence="5" id="KW-1185">Reference proteome</keyword>
<gene>
    <name evidence="4" type="ORF">NZK81_04625</name>
</gene>
<organism evidence="4 5">
    <name type="scientific">Novosphingobium mangrovi</name>
    <name type="common">ex Huang et al. 2023</name>
    <dbReference type="NCBI Taxonomy" id="2976432"/>
    <lineage>
        <taxon>Bacteria</taxon>
        <taxon>Pseudomonadati</taxon>
        <taxon>Pseudomonadota</taxon>
        <taxon>Alphaproteobacteria</taxon>
        <taxon>Sphingomonadales</taxon>
        <taxon>Sphingomonadaceae</taxon>
        <taxon>Novosphingobium</taxon>
    </lineage>
</organism>
<proteinExistence type="predicted"/>
<dbReference type="Pfam" id="PF00990">
    <property type="entry name" value="GGDEF"/>
    <property type="match status" value="1"/>
</dbReference>